<keyword evidence="4" id="KW-1185">Reference proteome</keyword>
<accession>A0AAV7EJH4</accession>
<keyword evidence="2" id="KW-0732">Signal</keyword>
<feature type="chain" id="PRO_5043316680" evidence="2">
    <location>
        <begin position="33"/>
        <end position="81"/>
    </location>
</feature>
<reference evidence="3 4" key="1">
    <citation type="submission" date="2021-07" db="EMBL/GenBank/DDBJ databases">
        <title>The Aristolochia fimbriata genome: insights into angiosperm evolution, floral development and chemical biosynthesis.</title>
        <authorList>
            <person name="Jiao Y."/>
        </authorList>
    </citation>
    <scope>NUCLEOTIDE SEQUENCE [LARGE SCALE GENOMIC DNA]</scope>
    <source>
        <strain evidence="3">IBCAS-2021</strain>
        <tissue evidence="3">Leaf</tissue>
    </source>
</reference>
<protein>
    <submittedName>
        <fullName evidence="3">Uncharacterized protein</fullName>
    </submittedName>
</protein>
<evidence type="ECO:0000256" key="2">
    <source>
        <dbReference type="SAM" id="SignalP"/>
    </source>
</evidence>
<comment type="caution">
    <text evidence="3">The sequence shown here is derived from an EMBL/GenBank/DDBJ whole genome shotgun (WGS) entry which is preliminary data.</text>
</comment>
<evidence type="ECO:0000313" key="4">
    <source>
        <dbReference type="Proteomes" id="UP000825729"/>
    </source>
</evidence>
<dbReference type="EMBL" id="JAINDJ010000004">
    <property type="protein sequence ID" value="KAG9449000.1"/>
    <property type="molecule type" value="Genomic_DNA"/>
</dbReference>
<dbReference type="AlphaFoldDB" id="A0AAV7EJH4"/>
<organism evidence="3 4">
    <name type="scientific">Aristolochia fimbriata</name>
    <name type="common">White veined hardy Dutchman's pipe vine</name>
    <dbReference type="NCBI Taxonomy" id="158543"/>
    <lineage>
        <taxon>Eukaryota</taxon>
        <taxon>Viridiplantae</taxon>
        <taxon>Streptophyta</taxon>
        <taxon>Embryophyta</taxon>
        <taxon>Tracheophyta</taxon>
        <taxon>Spermatophyta</taxon>
        <taxon>Magnoliopsida</taxon>
        <taxon>Magnoliidae</taxon>
        <taxon>Piperales</taxon>
        <taxon>Aristolochiaceae</taxon>
        <taxon>Aristolochia</taxon>
    </lineage>
</organism>
<feature type="region of interest" description="Disordered" evidence="1">
    <location>
        <begin position="53"/>
        <end position="81"/>
    </location>
</feature>
<evidence type="ECO:0000256" key="1">
    <source>
        <dbReference type="SAM" id="MobiDB-lite"/>
    </source>
</evidence>
<name>A0AAV7EJH4_ARIFI</name>
<proteinExistence type="predicted"/>
<gene>
    <name evidence="3" type="ORF">H6P81_008965</name>
</gene>
<sequence>MAYYSSSSSNRISVAAPLSFFFLLLVVSSVTAIRVSPSLISLQDPQIGDSLVGTLGRSSRLAPPAPKPNDNRGSQPPPSIR</sequence>
<evidence type="ECO:0000313" key="3">
    <source>
        <dbReference type="EMBL" id="KAG9449000.1"/>
    </source>
</evidence>
<dbReference type="Proteomes" id="UP000825729">
    <property type="component" value="Unassembled WGS sequence"/>
</dbReference>
<feature type="signal peptide" evidence="2">
    <location>
        <begin position="1"/>
        <end position="32"/>
    </location>
</feature>